<dbReference type="InterPro" id="IPR023209">
    <property type="entry name" value="DAO"/>
</dbReference>
<comment type="similarity">
    <text evidence="2">Belongs to the DAMOX/DASOX family.</text>
</comment>
<keyword evidence="4 9" id="KW-0274">FAD</keyword>
<evidence type="ECO:0000256" key="2">
    <source>
        <dbReference type="ARBA" id="ARBA00006730"/>
    </source>
</evidence>
<dbReference type="SUPFAM" id="SSF51971">
    <property type="entry name" value="Nucleotide-binding domain"/>
    <property type="match status" value="1"/>
</dbReference>
<dbReference type="GO" id="GO:0005737">
    <property type="term" value="C:cytoplasm"/>
    <property type="evidence" value="ECO:0007669"/>
    <property type="project" value="TreeGrafter"/>
</dbReference>
<dbReference type="Pfam" id="PF01266">
    <property type="entry name" value="DAO"/>
    <property type="match status" value="1"/>
</dbReference>
<keyword evidence="3" id="KW-0285">Flavoprotein</keyword>
<feature type="binding site" evidence="9">
    <location>
        <position position="293"/>
    </location>
    <ligand>
        <name>D-dopa</name>
        <dbReference type="ChEBI" id="CHEBI:149689"/>
    </ligand>
</feature>
<evidence type="ECO:0000256" key="8">
    <source>
        <dbReference type="ARBA" id="ARBA00049547"/>
    </source>
</evidence>
<feature type="binding site" evidence="9">
    <location>
        <position position="266"/>
    </location>
    <ligand>
        <name>D-dopa</name>
        <dbReference type="ChEBI" id="CHEBI:149689"/>
    </ligand>
</feature>
<comment type="catalytic activity">
    <reaction evidence="8">
        <text>a D-alpha-amino acid + O2 + H2O = a 2-oxocarboxylate + H2O2 + NH4(+)</text>
        <dbReference type="Rhea" id="RHEA:21816"/>
        <dbReference type="ChEBI" id="CHEBI:15377"/>
        <dbReference type="ChEBI" id="CHEBI:15379"/>
        <dbReference type="ChEBI" id="CHEBI:16240"/>
        <dbReference type="ChEBI" id="CHEBI:28938"/>
        <dbReference type="ChEBI" id="CHEBI:35179"/>
        <dbReference type="ChEBI" id="CHEBI:59871"/>
        <dbReference type="EC" id="1.4.3.3"/>
    </reaction>
    <physiologicalReaction direction="left-to-right" evidence="8">
        <dbReference type="Rhea" id="RHEA:21817"/>
    </physiologicalReaction>
</comment>
<organism evidence="11 12">
    <name type="scientific">Micromonospora pallida</name>
    <dbReference type="NCBI Taxonomy" id="145854"/>
    <lineage>
        <taxon>Bacteria</taxon>
        <taxon>Bacillati</taxon>
        <taxon>Actinomycetota</taxon>
        <taxon>Actinomycetes</taxon>
        <taxon>Micromonosporales</taxon>
        <taxon>Micromonosporaceae</taxon>
        <taxon>Micromonospora</taxon>
    </lineage>
</organism>
<evidence type="ECO:0000256" key="1">
    <source>
        <dbReference type="ARBA" id="ARBA00001974"/>
    </source>
</evidence>
<keyword evidence="12" id="KW-1185">Reference proteome</keyword>
<dbReference type="InterPro" id="IPR006181">
    <property type="entry name" value="D-amino_acid_oxidase_CS"/>
</dbReference>
<dbReference type="EMBL" id="FMHW01000002">
    <property type="protein sequence ID" value="SCL23344.1"/>
    <property type="molecule type" value="Genomic_DNA"/>
</dbReference>
<accession>A0A1C6S1U2</accession>
<dbReference type="GO" id="GO:0071949">
    <property type="term" value="F:FAD binding"/>
    <property type="evidence" value="ECO:0007669"/>
    <property type="project" value="InterPro"/>
</dbReference>
<evidence type="ECO:0000256" key="6">
    <source>
        <dbReference type="ARBA" id="ARBA00039101"/>
    </source>
</evidence>
<feature type="binding site" evidence="9">
    <location>
        <position position="151"/>
    </location>
    <ligand>
        <name>FAD</name>
        <dbReference type="ChEBI" id="CHEBI:57692"/>
    </ligand>
</feature>
<evidence type="ECO:0000256" key="9">
    <source>
        <dbReference type="PIRSR" id="PIRSR000189-1"/>
    </source>
</evidence>
<evidence type="ECO:0000256" key="5">
    <source>
        <dbReference type="ARBA" id="ARBA00023002"/>
    </source>
</evidence>
<dbReference type="Proteomes" id="UP000198959">
    <property type="component" value="Unassembled WGS sequence"/>
</dbReference>
<sequence length="314" mass="33173">MVDVIVVGAGIVGLTTAVRLQEQGARVTVLTADPPERLVSTVAAAVWYPTHTDADPRVLRWAAATYEEFRRQAADGVPGVLLRQTRMFQRGAVDGLPWWAEAAGDVRAVDAPAPYTRELRFVAPLAETATYLDWLHHRVVDGGGTVVRRRVERLDDLFAEAPVVVNAAGLAAGALCGDPTVLPVRGMVVLVGNPGLEVSVRDEDDPAGITYVHPRSRDVVLGGTFEPGRADVDPDPAARAGILSRAIALVPELAVAPVLGERIGVRPAREGGPRVAAERRDGGLLVHAYGHAGAGMTLSWGSADEVCALVHAGR</sequence>
<comment type="cofactor">
    <cofactor evidence="1 9">
        <name>FAD</name>
        <dbReference type="ChEBI" id="CHEBI:57692"/>
    </cofactor>
</comment>
<evidence type="ECO:0000256" key="4">
    <source>
        <dbReference type="ARBA" id="ARBA00022827"/>
    </source>
</evidence>
<proteinExistence type="inferred from homology"/>
<feature type="domain" description="FAD dependent oxidoreductase" evidence="10">
    <location>
        <begin position="3"/>
        <end position="308"/>
    </location>
</feature>
<protein>
    <recommendedName>
        <fullName evidence="7">D-amino-acid oxidase</fullName>
        <ecNumber evidence="6">1.4.3.3</ecNumber>
    </recommendedName>
</protein>
<dbReference type="PIRSF" id="PIRSF000189">
    <property type="entry name" value="D-aa_oxidase"/>
    <property type="match status" value="1"/>
</dbReference>
<dbReference type="GO" id="GO:0003884">
    <property type="term" value="F:D-amino-acid oxidase activity"/>
    <property type="evidence" value="ECO:0007669"/>
    <property type="project" value="UniProtKB-EC"/>
</dbReference>
<dbReference type="InterPro" id="IPR006076">
    <property type="entry name" value="FAD-dep_OxRdtase"/>
</dbReference>
<evidence type="ECO:0000256" key="3">
    <source>
        <dbReference type="ARBA" id="ARBA00022630"/>
    </source>
</evidence>
<dbReference type="GO" id="GO:0019478">
    <property type="term" value="P:D-amino acid catabolic process"/>
    <property type="evidence" value="ECO:0007669"/>
    <property type="project" value="TreeGrafter"/>
</dbReference>
<gene>
    <name evidence="11" type="ORF">GA0074692_1562</name>
</gene>
<dbReference type="AlphaFoldDB" id="A0A1C6S1U2"/>
<evidence type="ECO:0000259" key="10">
    <source>
        <dbReference type="Pfam" id="PF01266"/>
    </source>
</evidence>
<dbReference type="PANTHER" id="PTHR11530">
    <property type="entry name" value="D-AMINO ACID OXIDASE"/>
    <property type="match status" value="1"/>
</dbReference>
<reference evidence="12" key="1">
    <citation type="submission" date="2016-06" db="EMBL/GenBank/DDBJ databases">
        <authorList>
            <person name="Varghese N."/>
            <person name="Submissions Spin"/>
        </authorList>
    </citation>
    <scope>NUCLEOTIDE SEQUENCE [LARGE SCALE GENOMIC DNA]</scope>
    <source>
        <strain evidence="12">DSM 43817</strain>
    </source>
</reference>
<dbReference type="Gene3D" id="3.40.50.720">
    <property type="entry name" value="NAD(P)-binding Rossmann-like Domain"/>
    <property type="match status" value="1"/>
</dbReference>
<feature type="binding site" evidence="9">
    <location>
        <position position="211"/>
    </location>
    <ligand>
        <name>D-dopa</name>
        <dbReference type="ChEBI" id="CHEBI:149689"/>
    </ligand>
</feature>
<evidence type="ECO:0000313" key="12">
    <source>
        <dbReference type="Proteomes" id="UP000198959"/>
    </source>
</evidence>
<name>A0A1C6S1U2_9ACTN</name>
<keyword evidence="5" id="KW-0560">Oxidoreductase</keyword>
<dbReference type="PANTHER" id="PTHR11530:SF11">
    <property type="entry name" value="D-ASPARTATE OXIDASE"/>
    <property type="match status" value="1"/>
</dbReference>
<evidence type="ECO:0000313" key="11">
    <source>
        <dbReference type="EMBL" id="SCL23344.1"/>
    </source>
</evidence>
<dbReference type="SUPFAM" id="SSF54373">
    <property type="entry name" value="FAD-linked reductases, C-terminal domain"/>
    <property type="match status" value="1"/>
</dbReference>
<dbReference type="Gene3D" id="3.30.9.10">
    <property type="entry name" value="D-Amino Acid Oxidase, subunit A, domain 2"/>
    <property type="match status" value="1"/>
</dbReference>
<dbReference type="EC" id="1.4.3.3" evidence="6"/>
<evidence type="ECO:0000256" key="7">
    <source>
        <dbReference type="ARBA" id="ARBA00039751"/>
    </source>
</evidence>
<dbReference type="PROSITE" id="PS00677">
    <property type="entry name" value="DAO"/>
    <property type="match status" value="1"/>
</dbReference>
<dbReference type="STRING" id="145854.GA0074692_1562"/>